<proteinExistence type="predicted"/>
<name>A0A7W7PWN8_9ACTN</name>
<organism evidence="1 2">
    <name type="scientific">Streptomyces griseomycini</name>
    <dbReference type="NCBI Taxonomy" id="66895"/>
    <lineage>
        <taxon>Bacteria</taxon>
        <taxon>Bacillati</taxon>
        <taxon>Actinomycetota</taxon>
        <taxon>Actinomycetes</taxon>
        <taxon>Kitasatosporales</taxon>
        <taxon>Streptomycetaceae</taxon>
        <taxon>Streptomyces</taxon>
    </lineage>
</organism>
<sequence>MTAMSMLHDRHRLIGRLVRGTVSGRTGVPRAVATDGDTPKPVAWLIPEGGGTEWTTPLRAIEPVTVPTPSRPPRRGR</sequence>
<accession>A0A7W7PWN8</accession>
<dbReference type="EMBL" id="JACHJI010000018">
    <property type="protein sequence ID" value="MBB4902650.1"/>
    <property type="molecule type" value="Genomic_DNA"/>
</dbReference>
<protein>
    <submittedName>
        <fullName evidence="1">Uncharacterized protein</fullName>
    </submittedName>
</protein>
<gene>
    <name evidence="1" type="ORF">FHS37_006747</name>
</gene>
<reference evidence="1 2" key="1">
    <citation type="submission" date="2020-08" db="EMBL/GenBank/DDBJ databases">
        <title>Genomic Encyclopedia of Type Strains, Phase III (KMG-III): the genomes of soil and plant-associated and newly described type strains.</title>
        <authorList>
            <person name="Whitman W."/>
        </authorList>
    </citation>
    <scope>NUCLEOTIDE SEQUENCE [LARGE SCALE GENOMIC DNA]</scope>
    <source>
        <strain evidence="1 2">CECT 3273</strain>
    </source>
</reference>
<dbReference type="RefSeq" id="WP_184828134.1">
    <property type="nucleotide sequence ID" value="NZ_BMTI01000028.1"/>
</dbReference>
<evidence type="ECO:0000313" key="1">
    <source>
        <dbReference type="EMBL" id="MBB4902650.1"/>
    </source>
</evidence>
<evidence type="ECO:0000313" key="2">
    <source>
        <dbReference type="Proteomes" id="UP000579523"/>
    </source>
</evidence>
<keyword evidence="2" id="KW-1185">Reference proteome</keyword>
<dbReference type="Proteomes" id="UP000579523">
    <property type="component" value="Unassembled WGS sequence"/>
</dbReference>
<dbReference type="AlphaFoldDB" id="A0A7W7PWN8"/>
<comment type="caution">
    <text evidence="1">The sequence shown here is derived from an EMBL/GenBank/DDBJ whole genome shotgun (WGS) entry which is preliminary data.</text>
</comment>